<dbReference type="PANTHER" id="PTHR33798:SF5">
    <property type="entry name" value="FLAVIN REDUCTASE LIKE DOMAIN-CONTAINING PROTEIN"/>
    <property type="match status" value="1"/>
</dbReference>
<dbReference type="PANTHER" id="PTHR33798">
    <property type="entry name" value="FLAVOPROTEIN OXYGENASE"/>
    <property type="match status" value="1"/>
</dbReference>
<gene>
    <name evidence="6" type="ORF">BDZ94DRAFT_1255052</name>
</gene>
<keyword evidence="7" id="KW-1185">Reference proteome</keyword>
<proteinExistence type="inferred from homology"/>
<dbReference type="OrthoDB" id="10250990at2759"/>
<comment type="similarity">
    <text evidence="4">Belongs to the flavoredoxin family.</text>
</comment>
<sequence>MLPRSGKRIQTLFTQFRFIRATPATMTKAPTVTQALPPMDPNISLSFTQPPLPAWKMGDGVANKAWAQGGGHDRKTWDMATTSPKDTYQLLTSAIVPRPIAFVSSLSTDGVPNLAPFSYFSMVSHHPPLISVSFRLSPARPKDTRENVLATKQFTVNIISENFVEAANAASTEAPADVNEWIVSGLTMAPSTDVKPAYVEESAASFECELYSYQDITPLNSTNVTTTMILGLIKRVHIRKSVLREDGNQIDPAKLRPIARLGSTTYSRLLNAFDLPRLPWNATTQDEYSVLQEKAK</sequence>
<dbReference type="SMART" id="SM00903">
    <property type="entry name" value="Flavin_Reduct"/>
    <property type="match status" value="1"/>
</dbReference>
<feature type="domain" description="Flavin reductase like" evidence="5">
    <location>
        <begin position="93"/>
        <end position="248"/>
    </location>
</feature>
<evidence type="ECO:0000313" key="7">
    <source>
        <dbReference type="Proteomes" id="UP000807353"/>
    </source>
</evidence>
<name>A0A9P6CLK4_9AGAR</name>
<organism evidence="6 7">
    <name type="scientific">Collybia nuda</name>
    <dbReference type="NCBI Taxonomy" id="64659"/>
    <lineage>
        <taxon>Eukaryota</taxon>
        <taxon>Fungi</taxon>
        <taxon>Dikarya</taxon>
        <taxon>Basidiomycota</taxon>
        <taxon>Agaricomycotina</taxon>
        <taxon>Agaricomycetes</taxon>
        <taxon>Agaricomycetidae</taxon>
        <taxon>Agaricales</taxon>
        <taxon>Tricholomatineae</taxon>
        <taxon>Clitocybaceae</taxon>
        <taxon>Collybia</taxon>
    </lineage>
</organism>
<protein>
    <recommendedName>
        <fullName evidence="5">Flavin reductase like domain-containing protein</fullName>
    </recommendedName>
</protein>
<accession>A0A9P6CLK4</accession>
<comment type="caution">
    <text evidence="6">The sequence shown here is derived from an EMBL/GenBank/DDBJ whole genome shotgun (WGS) entry which is preliminary data.</text>
</comment>
<dbReference type="Gene3D" id="2.30.110.10">
    <property type="entry name" value="Electron Transport, Fmn-binding Protein, Chain A"/>
    <property type="match status" value="1"/>
</dbReference>
<evidence type="ECO:0000259" key="5">
    <source>
        <dbReference type="SMART" id="SM00903"/>
    </source>
</evidence>
<comment type="cofactor">
    <cofactor evidence="1">
        <name>FMN</name>
        <dbReference type="ChEBI" id="CHEBI:58210"/>
    </cofactor>
</comment>
<evidence type="ECO:0000313" key="6">
    <source>
        <dbReference type="EMBL" id="KAF9464994.1"/>
    </source>
</evidence>
<dbReference type="InterPro" id="IPR002563">
    <property type="entry name" value="Flavin_Rdtase-like_dom"/>
</dbReference>
<dbReference type="Pfam" id="PF01613">
    <property type="entry name" value="Flavin_Reduct"/>
    <property type="match status" value="1"/>
</dbReference>
<dbReference type="EMBL" id="MU150250">
    <property type="protein sequence ID" value="KAF9464994.1"/>
    <property type="molecule type" value="Genomic_DNA"/>
</dbReference>
<evidence type="ECO:0000256" key="2">
    <source>
        <dbReference type="ARBA" id="ARBA00022630"/>
    </source>
</evidence>
<evidence type="ECO:0000256" key="1">
    <source>
        <dbReference type="ARBA" id="ARBA00001917"/>
    </source>
</evidence>
<keyword evidence="3" id="KW-0288">FMN</keyword>
<dbReference type="GO" id="GO:0010181">
    <property type="term" value="F:FMN binding"/>
    <property type="evidence" value="ECO:0007669"/>
    <property type="project" value="InterPro"/>
</dbReference>
<keyword evidence="2" id="KW-0285">Flavoprotein</keyword>
<evidence type="ECO:0000256" key="4">
    <source>
        <dbReference type="ARBA" id="ARBA00038054"/>
    </source>
</evidence>
<reference evidence="6" key="1">
    <citation type="submission" date="2020-11" db="EMBL/GenBank/DDBJ databases">
        <authorList>
            <consortium name="DOE Joint Genome Institute"/>
            <person name="Ahrendt S."/>
            <person name="Riley R."/>
            <person name="Andreopoulos W."/>
            <person name="Labutti K."/>
            <person name="Pangilinan J."/>
            <person name="Ruiz-Duenas F.J."/>
            <person name="Barrasa J.M."/>
            <person name="Sanchez-Garcia M."/>
            <person name="Camarero S."/>
            <person name="Miyauchi S."/>
            <person name="Serrano A."/>
            <person name="Linde D."/>
            <person name="Babiker R."/>
            <person name="Drula E."/>
            <person name="Ayuso-Fernandez I."/>
            <person name="Pacheco R."/>
            <person name="Padilla G."/>
            <person name="Ferreira P."/>
            <person name="Barriuso J."/>
            <person name="Kellner H."/>
            <person name="Castanera R."/>
            <person name="Alfaro M."/>
            <person name="Ramirez L."/>
            <person name="Pisabarro A.G."/>
            <person name="Kuo A."/>
            <person name="Tritt A."/>
            <person name="Lipzen A."/>
            <person name="He G."/>
            <person name="Yan M."/>
            <person name="Ng V."/>
            <person name="Cullen D."/>
            <person name="Martin F."/>
            <person name="Rosso M.-N."/>
            <person name="Henrissat B."/>
            <person name="Hibbett D."/>
            <person name="Martinez A.T."/>
            <person name="Grigoriev I.V."/>
        </authorList>
    </citation>
    <scope>NUCLEOTIDE SEQUENCE</scope>
    <source>
        <strain evidence="6">CBS 247.69</strain>
    </source>
</reference>
<dbReference type="InterPro" id="IPR012349">
    <property type="entry name" value="Split_barrel_FMN-bd"/>
</dbReference>
<evidence type="ECO:0000256" key="3">
    <source>
        <dbReference type="ARBA" id="ARBA00022643"/>
    </source>
</evidence>
<dbReference type="SUPFAM" id="SSF50475">
    <property type="entry name" value="FMN-binding split barrel"/>
    <property type="match status" value="1"/>
</dbReference>
<dbReference type="Proteomes" id="UP000807353">
    <property type="component" value="Unassembled WGS sequence"/>
</dbReference>
<dbReference type="AlphaFoldDB" id="A0A9P6CLK4"/>